<feature type="transmembrane region" description="Helical" evidence="7">
    <location>
        <begin position="108"/>
        <end position="130"/>
    </location>
</feature>
<dbReference type="PROSITE" id="PS50928">
    <property type="entry name" value="ABC_TM1"/>
    <property type="match status" value="1"/>
</dbReference>
<evidence type="ECO:0000259" key="8">
    <source>
        <dbReference type="PROSITE" id="PS50928"/>
    </source>
</evidence>
<feature type="transmembrane region" description="Helical" evidence="7">
    <location>
        <begin position="75"/>
        <end position="96"/>
    </location>
</feature>
<evidence type="ECO:0000256" key="5">
    <source>
        <dbReference type="ARBA" id="ARBA00022989"/>
    </source>
</evidence>
<dbReference type="GO" id="GO:0005886">
    <property type="term" value="C:plasma membrane"/>
    <property type="evidence" value="ECO:0007669"/>
    <property type="project" value="UniProtKB-SubCell"/>
</dbReference>
<comment type="subcellular location">
    <subcellularLocation>
        <location evidence="1 7">Cell membrane</location>
        <topology evidence="1 7">Multi-pass membrane protein</topology>
    </subcellularLocation>
</comment>
<dbReference type="InterPro" id="IPR000515">
    <property type="entry name" value="MetI-like"/>
</dbReference>
<dbReference type="EMBL" id="VXRG01000066">
    <property type="protein sequence ID" value="MXY93305.1"/>
    <property type="molecule type" value="Genomic_DNA"/>
</dbReference>
<dbReference type="PANTHER" id="PTHR43744">
    <property type="entry name" value="ABC TRANSPORTER PERMEASE PROTEIN MG189-RELATED-RELATED"/>
    <property type="match status" value="1"/>
</dbReference>
<evidence type="ECO:0000256" key="1">
    <source>
        <dbReference type="ARBA" id="ARBA00004651"/>
    </source>
</evidence>
<name>A0A6B0YT58_9CHLR</name>
<evidence type="ECO:0000256" key="4">
    <source>
        <dbReference type="ARBA" id="ARBA00022692"/>
    </source>
</evidence>
<keyword evidence="3" id="KW-1003">Cell membrane</keyword>
<feature type="transmembrane region" description="Helical" evidence="7">
    <location>
        <begin position="241"/>
        <end position="262"/>
    </location>
</feature>
<gene>
    <name evidence="9" type="ORF">F4Y42_07645</name>
</gene>
<accession>A0A6B0YT58</accession>
<feature type="transmembrane region" description="Helical" evidence="7">
    <location>
        <begin position="12"/>
        <end position="33"/>
    </location>
</feature>
<sequence length="277" mass="31062">MFKRKGKSNLILNYVILLLLVCLALGPILVLFFNSLKSFNDLGTNPIGLPRVVLIENYVNAWVQGEFATTLTNSLIYVVFTVAGVLVLGGMAAYSLARLDPPGDNLYLVYMLTLSTIPFWLYVIPLFIMWRNLGLLDTRAGLIIMYIAFNSPFAIFLLRSFLMSLSRDFEDAARVDGANEWQVMTRVVIPIMWPAFLTVGLVVGLGVWSEFQAALIFLQRDELMPVTTSYYNFTQRFGRDWSLTSAGAVMMIAPVLMLFLALQRQFVTGLTQGGIKL</sequence>
<reference evidence="9" key="1">
    <citation type="submission" date="2019-09" db="EMBL/GenBank/DDBJ databases">
        <title>Characterisation of the sponge microbiome using genome-centric metagenomics.</title>
        <authorList>
            <person name="Engelberts J.P."/>
            <person name="Robbins S.J."/>
            <person name="De Goeij J.M."/>
            <person name="Aranda M."/>
            <person name="Bell S.C."/>
            <person name="Webster N.S."/>
        </authorList>
    </citation>
    <scope>NUCLEOTIDE SEQUENCE</scope>
    <source>
        <strain evidence="9">SB0664_bin_27</strain>
    </source>
</reference>
<organism evidence="9">
    <name type="scientific">Caldilineaceae bacterium SB0664_bin_27</name>
    <dbReference type="NCBI Taxonomy" id="2605260"/>
    <lineage>
        <taxon>Bacteria</taxon>
        <taxon>Bacillati</taxon>
        <taxon>Chloroflexota</taxon>
        <taxon>Caldilineae</taxon>
        <taxon>Caldilineales</taxon>
        <taxon>Caldilineaceae</taxon>
    </lineage>
</organism>
<evidence type="ECO:0000313" key="9">
    <source>
        <dbReference type="EMBL" id="MXY93305.1"/>
    </source>
</evidence>
<comment type="similarity">
    <text evidence="7">Belongs to the binding-protein-dependent transport system permease family.</text>
</comment>
<comment type="caution">
    <text evidence="9">The sequence shown here is derived from an EMBL/GenBank/DDBJ whole genome shotgun (WGS) entry which is preliminary data.</text>
</comment>
<dbReference type="InterPro" id="IPR035906">
    <property type="entry name" value="MetI-like_sf"/>
</dbReference>
<protein>
    <submittedName>
        <fullName evidence="9">Carbohydrate ABC transporter permease</fullName>
    </submittedName>
</protein>
<keyword evidence="6 7" id="KW-0472">Membrane</keyword>
<feature type="transmembrane region" description="Helical" evidence="7">
    <location>
        <begin position="142"/>
        <end position="162"/>
    </location>
</feature>
<proteinExistence type="inferred from homology"/>
<keyword evidence="5 7" id="KW-1133">Transmembrane helix</keyword>
<evidence type="ECO:0000256" key="7">
    <source>
        <dbReference type="RuleBase" id="RU363032"/>
    </source>
</evidence>
<keyword evidence="2 7" id="KW-0813">Transport</keyword>
<dbReference type="PANTHER" id="PTHR43744:SF3">
    <property type="entry name" value="LACTOSE TRANSPORT SYSTEM PERMEASE PROTEIN LACG"/>
    <property type="match status" value="1"/>
</dbReference>
<dbReference type="SUPFAM" id="SSF161098">
    <property type="entry name" value="MetI-like"/>
    <property type="match status" value="1"/>
</dbReference>
<evidence type="ECO:0000256" key="2">
    <source>
        <dbReference type="ARBA" id="ARBA00022448"/>
    </source>
</evidence>
<dbReference type="CDD" id="cd06261">
    <property type="entry name" value="TM_PBP2"/>
    <property type="match status" value="1"/>
</dbReference>
<evidence type="ECO:0000256" key="3">
    <source>
        <dbReference type="ARBA" id="ARBA00022475"/>
    </source>
</evidence>
<evidence type="ECO:0000256" key="6">
    <source>
        <dbReference type="ARBA" id="ARBA00023136"/>
    </source>
</evidence>
<dbReference type="Pfam" id="PF00528">
    <property type="entry name" value="BPD_transp_1"/>
    <property type="match status" value="1"/>
</dbReference>
<feature type="transmembrane region" description="Helical" evidence="7">
    <location>
        <begin position="183"/>
        <end position="208"/>
    </location>
</feature>
<dbReference type="GO" id="GO:0055085">
    <property type="term" value="P:transmembrane transport"/>
    <property type="evidence" value="ECO:0007669"/>
    <property type="project" value="InterPro"/>
</dbReference>
<feature type="domain" description="ABC transmembrane type-1" evidence="8">
    <location>
        <begin position="71"/>
        <end position="262"/>
    </location>
</feature>
<dbReference type="AlphaFoldDB" id="A0A6B0YT58"/>
<dbReference type="Gene3D" id="1.10.3720.10">
    <property type="entry name" value="MetI-like"/>
    <property type="match status" value="1"/>
</dbReference>
<keyword evidence="4 7" id="KW-0812">Transmembrane</keyword>